<reference evidence="2" key="1">
    <citation type="submission" date="2022-11" db="EMBL/GenBank/DDBJ databases">
        <title>Chromosomal genome sequence assembly and mating type (MAT) locus characterization of the leprose asexual lichenized fungus Lepraria neglecta (Nyl.) Erichsen.</title>
        <authorList>
            <person name="Allen J.L."/>
            <person name="Pfeffer B."/>
        </authorList>
    </citation>
    <scope>NUCLEOTIDE SEQUENCE</scope>
    <source>
        <strain evidence="2">Allen 5258</strain>
    </source>
</reference>
<dbReference type="AlphaFoldDB" id="A0AAD9Z8V8"/>
<organism evidence="2 3">
    <name type="scientific">Lepraria neglecta</name>
    <dbReference type="NCBI Taxonomy" id="209136"/>
    <lineage>
        <taxon>Eukaryota</taxon>
        <taxon>Fungi</taxon>
        <taxon>Dikarya</taxon>
        <taxon>Ascomycota</taxon>
        <taxon>Pezizomycotina</taxon>
        <taxon>Lecanoromycetes</taxon>
        <taxon>OSLEUM clade</taxon>
        <taxon>Lecanoromycetidae</taxon>
        <taxon>Lecanorales</taxon>
        <taxon>Lecanorineae</taxon>
        <taxon>Stereocaulaceae</taxon>
        <taxon>Lepraria</taxon>
    </lineage>
</organism>
<evidence type="ECO:0000313" key="2">
    <source>
        <dbReference type="EMBL" id="KAK3172247.1"/>
    </source>
</evidence>
<dbReference type="Proteomes" id="UP001276659">
    <property type="component" value="Unassembled WGS sequence"/>
</dbReference>
<comment type="caution">
    <text evidence="2">The sequence shown here is derived from an EMBL/GenBank/DDBJ whole genome shotgun (WGS) entry which is preliminary data.</text>
</comment>
<dbReference type="EMBL" id="JASNWA010000007">
    <property type="protein sequence ID" value="KAK3172247.1"/>
    <property type="molecule type" value="Genomic_DNA"/>
</dbReference>
<dbReference type="InterPro" id="IPR025331">
    <property type="entry name" value="TNT"/>
</dbReference>
<dbReference type="GO" id="GO:0050135">
    <property type="term" value="F:NADP+ nucleosidase activity"/>
    <property type="evidence" value="ECO:0007669"/>
    <property type="project" value="InterPro"/>
</dbReference>
<feature type="domain" description="TNT" evidence="1">
    <location>
        <begin position="138"/>
        <end position="220"/>
    </location>
</feature>
<name>A0AAD9Z8V8_9LECA</name>
<evidence type="ECO:0000259" key="1">
    <source>
        <dbReference type="Pfam" id="PF14021"/>
    </source>
</evidence>
<accession>A0AAD9Z8V8</accession>
<dbReference type="PANTHER" id="PTHR42059:SF1">
    <property type="entry name" value="TNT DOMAIN-CONTAINING PROTEIN"/>
    <property type="match status" value="1"/>
</dbReference>
<sequence length="237" mass="25594">MGAPLLPTPAANCDCTGTNDTGTTGRTYICRDPRLGPKRLPRRFPLLSFVSDYDRFGGEKPGVFLEKWTKDGSFVYPPQNGFQLTTDGRPILGNMTLMVGTKVDRFGSEYGVSYAVIFKCKTSRAVASLMPISIFLAGSYVSAADAPYSQRALPPSNLDTPVDTPEYPYNYHIYTVMKPLIVVGGPIAPWFGQPGLGAQFYVGATGNIMSLLAIGYLERVNKTKLETGPGRGGDCGL</sequence>
<evidence type="ECO:0000313" key="3">
    <source>
        <dbReference type="Proteomes" id="UP001276659"/>
    </source>
</evidence>
<dbReference type="InterPro" id="IPR053024">
    <property type="entry name" value="Fungal_surface_NADase"/>
</dbReference>
<gene>
    <name evidence="2" type="ORF">OEA41_005567</name>
</gene>
<dbReference type="PANTHER" id="PTHR42059">
    <property type="entry name" value="TNT DOMAIN-CONTAINING PROTEIN"/>
    <property type="match status" value="1"/>
</dbReference>
<proteinExistence type="predicted"/>
<dbReference type="Pfam" id="PF14021">
    <property type="entry name" value="TNT"/>
    <property type="match status" value="1"/>
</dbReference>
<keyword evidence="3" id="KW-1185">Reference proteome</keyword>
<protein>
    <recommendedName>
        <fullName evidence="1">TNT domain-containing protein</fullName>
    </recommendedName>
</protein>